<feature type="compositionally biased region" description="Polar residues" evidence="1">
    <location>
        <begin position="266"/>
        <end position="283"/>
    </location>
</feature>
<feature type="region of interest" description="Disordered" evidence="1">
    <location>
        <begin position="179"/>
        <end position="283"/>
    </location>
</feature>
<dbReference type="EMBL" id="BSYO01000028">
    <property type="protein sequence ID" value="GMH24793.1"/>
    <property type="molecule type" value="Genomic_DNA"/>
</dbReference>
<evidence type="ECO:0000313" key="3">
    <source>
        <dbReference type="Proteomes" id="UP001279734"/>
    </source>
</evidence>
<accession>A0AAD3Y0R3</accession>
<keyword evidence="3" id="KW-1185">Reference proteome</keyword>
<dbReference type="Proteomes" id="UP001279734">
    <property type="component" value="Unassembled WGS sequence"/>
</dbReference>
<name>A0AAD3Y0R3_NEPGR</name>
<evidence type="ECO:0000313" key="2">
    <source>
        <dbReference type="EMBL" id="GMH24793.1"/>
    </source>
</evidence>
<organism evidence="2 3">
    <name type="scientific">Nepenthes gracilis</name>
    <name type="common">Slender pitcher plant</name>
    <dbReference type="NCBI Taxonomy" id="150966"/>
    <lineage>
        <taxon>Eukaryota</taxon>
        <taxon>Viridiplantae</taxon>
        <taxon>Streptophyta</taxon>
        <taxon>Embryophyta</taxon>
        <taxon>Tracheophyta</taxon>
        <taxon>Spermatophyta</taxon>
        <taxon>Magnoliopsida</taxon>
        <taxon>eudicotyledons</taxon>
        <taxon>Gunneridae</taxon>
        <taxon>Pentapetalae</taxon>
        <taxon>Caryophyllales</taxon>
        <taxon>Nepenthaceae</taxon>
        <taxon>Nepenthes</taxon>
    </lineage>
</organism>
<feature type="compositionally biased region" description="Basic and acidic residues" evidence="1">
    <location>
        <begin position="248"/>
        <end position="262"/>
    </location>
</feature>
<dbReference type="AlphaFoldDB" id="A0AAD3Y0R3"/>
<protein>
    <submittedName>
        <fullName evidence="2">Uncharacterized protein</fullName>
    </submittedName>
</protein>
<gene>
    <name evidence="2" type="ORF">Nepgr_026636</name>
</gene>
<comment type="caution">
    <text evidence="2">The sequence shown here is derived from an EMBL/GenBank/DDBJ whole genome shotgun (WGS) entry which is preliminary data.</text>
</comment>
<feature type="compositionally biased region" description="Low complexity" evidence="1">
    <location>
        <begin position="198"/>
        <end position="207"/>
    </location>
</feature>
<sequence length="283" mass="29601">MTSGGGPSFRVPAVHSLLDGPVVEDCGVGMPCPIGSSPGPCVADADAVTLPEQRVFPIPLAEHSNPDSQAAKTWGSIVSKDSLDAGDLPDETLGVDVLVEYPWKPGQSDPSQRGKQHKIINKVPSKIKTTGGQATLAPVDSVRLGKGPWRIKYKNIPAAGDAGPVRESNAFAALQCPEADAMCGSGDGNLKRDGLGSPGPDSSSNLNREGDVLRSLPSSENELENRDAPPVEIEGPLQEGNIKSLGGRLEDLPLTDEEKMERAPPLSSSLCNPSDSRSTRSQA</sequence>
<evidence type="ECO:0000256" key="1">
    <source>
        <dbReference type="SAM" id="MobiDB-lite"/>
    </source>
</evidence>
<proteinExistence type="predicted"/>
<reference evidence="2" key="1">
    <citation type="submission" date="2023-05" db="EMBL/GenBank/DDBJ databases">
        <title>Nepenthes gracilis genome sequencing.</title>
        <authorList>
            <person name="Fukushima K."/>
        </authorList>
    </citation>
    <scope>NUCLEOTIDE SEQUENCE</scope>
    <source>
        <strain evidence="2">SING2019-196</strain>
    </source>
</reference>